<reference evidence="2 3" key="1">
    <citation type="submission" date="2016-05" db="EMBL/GenBank/DDBJ databases">
        <title>Nuclear genome of Blastocystis sp. subtype 1 NandII.</title>
        <authorList>
            <person name="Gentekaki E."/>
            <person name="Curtis B."/>
            <person name="Stairs C."/>
            <person name="Eme L."/>
            <person name="Herman E."/>
            <person name="Klimes V."/>
            <person name="Arias M.C."/>
            <person name="Elias M."/>
            <person name="Hilliou F."/>
            <person name="Klute M."/>
            <person name="Malik S.-B."/>
            <person name="Pightling A."/>
            <person name="Rachubinski R."/>
            <person name="Salas D."/>
            <person name="Schlacht A."/>
            <person name="Suga H."/>
            <person name="Archibald J."/>
            <person name="Ball S.G."/>
            <person name="Clark G."/>
            <person name="Dacks J."/>
            <person name="Van Der Giezen M."/>
            <person name="Tsaousis A."/>
            <person name="Roger A."/>
        </authorList>
    </citation>
    <scope>NUCLEOTIDE SEQUENCE [LARGE SCALE GENOMIC DNA]</scope>
    <source>
        <strain evidence="3">ATCC 50177 / NandII</strain>
    </source>
</reference>
<accession>A0A196SAP7</accession>
<proteinExistence type="predicted"/>
<comment type="caution">
    <text evidence="2">The sequence shown here is derived from an EMBL/GenBank/DDBJ whole genome shotgun (WGS) entry which is preliminary data.</text>
</comment>
<dbReference type="OrthoDB" id="198264at2759"/>
<feature type="compositionally biased region" description="Basic and acidic residues" evidence="1">
    <location>
        <begin position="1"/>
        <end position="11"/>
    </location>
</feature>
<keyword evidence="3" id="KW-1185">Reference proteome</keyword>
<dbReference type="Proteomes" id="UP000078348">
    <property type="component" value="Unassembled WGS sequence"/>
</dbReference>
<sequence>MKDSYSCDKKASMGQNHSMEMSEKDSFDVIPTTDIYVRPSDSEIICNTNPYLKFVAEEQASPLHTFITGFYQPEKDMHIFFRLNYDELYRIAEYAKNWKILPYTGNPDEKGIIYWMGCLNESHTYLNPITHGLVRVLTSNDYHVNYSRNEAAVSRVLEYPSLRDKDCYFDPGCIIFYFPNHVIHPTGYTYRNGGGRGSVVRKWTLEAAKSLNGPWTLISNHPEDDTFFYDVTDGQNKENSFLAHCWPIDCNQSRKEFYSFFRLQSQHTHPNGRSHALYISGFELFGIVKWSHE</sequence>
<dbReference type="STRING" id="478820.A0A196SAP7"/>
<name>A0A196SAP7_BLAHN</name>
<evidence type="ECO:0000313" key="3">
    <source>
        <dbReference type="Proteomes" id="UP000078348"/>
    </source>
</evidence>
<evidence type="ECO:0000313" key="2">
    <source>
        <dbReference type="EMBL" id="OAO13177.1"/>
    </source>
</evidence>
<evidence type="ECO:0000256" key="1">
    <source>
        <dbReference type="SAM" id="MobiDB-lite"/>
    </source>
</evidence>
<feature type="region of interest" description="Disordered" evidence="1">
    <location>
        <begin position="1"/>
        <end position="20"/>
    </location>
</feature>
<dbReference type="EMBL" id="LXWW01000453">
    <property type="protein sequence ID" value="OAO13177.1"/>
    <property type="molecule type" value="Genomic_DNA"/>
</dbReference>
<protein>
    <submittedName>
        <fullName evidence="2">Uncharacterized protein</fullName>
    </submittedName>
</protein>
<dbReference type="AlphaFoldDB" id="A0A196SAP7"/>
<organism evidence="2 3">
    <name type="scientific">Blastocystis sp. subtype 1 (strain ATCC 50177 / NandII)</name>
    <dbReference type="NCBI Taxonomy" id="478820"/>
    <lineage>
        <taxon>Eukaryota</taxon>
        <taxon>Sar</taxon>
        <taxon>Stramenopiles</taxon>
        <taxon>Bigyra</taxon>
        <taxon>Opalozoa</taxon>
        <taxon>Opalinata</taxon>
        <taxon>Blastocystidae</taxon>
        <taxon>Blastocystis</taxon>
    </lineage>
</organism>
<gene>
    <name evidence="2" type="ORF">AV274_5119</name>
</gene>